<dbReference type="Proteomes" id="UP000679498">
    <property type="component" value="Chromosome"/>
</dbReference>
<evidence type="ECO:0000259" key="1">
    <source>
        <dbReference type="SMART" id="SM00860"/>
    </source>
</evidence>
<gene>
    <name evidence="2" type="ORF">KKI46_07085</name>
</gene>
<sequence>MANITAKFNRCLKLIEKYPQAFRVGNGSTENEILEVEHRLQVTFPPMYKEFLKKFSYLATHDEEIWGISPSNNQLDLVFRLEKYNEELRSKSQSEVPSHLIGIQMEDFSSSLICLDLQALTYNDQEAKVCFYPSDDEPYYADSFTERLFEVCDSGVSTYLEDIEDESSTPIEKVSAIKTEHKDIYSEAKALIHAHPELSEFGEGISDAEVEVIEKELNVTLPESYVTFMKEFGGGIFGDNQFFTMFNDELVKTNLELYHPTEFEHALSKHLVAVYFDDLEEFYACLDFKNIVNGEPKVVYREVNVPEEDYDDRDAFKSFSDFLYYIIQDTVEVNS</sequence>
<dbReference type="InterPro" id="IPR037883">
    <property type="entry name" value="Knr4/Smi1-like_sf"/>
</dbReference>
<evidence type="ECO:0000313" key="2">
    <source>
        <dbReference type="EMBL" id="QWB31403.1"/>
    </source>
</evidence>
<dbReference type="Gene3D" id="3.40.1580.10">
    <property type="entry name" value="SMI1/KNR4-like"/>
    <property type="match status" value="2"/>
</dbReference>
<organism evidence="2 3">
    <name type="scientific">Exiguobacterium acetylicum</name>
    <name type="common">Brevibacterium acetylicum</name>
    <dbReference type="NCBI Taxonomy" id="41170"/>
    <lineage>
        <taxon>Bacteria</taxon>
        <taxon>Bacillati</taxon>
        <taxon>Bacillota</taxon>
        <taxon>Bacilli</taxon>
        <taxon>Bacillales</taxon>
        <taxon>Bacillales Family XII. Incertae Sedis</taxon>
        <taxon>Exiguobacterium</taxon>
    </lineage>
</organism>
<dbReference type="RefSeq" id="WP_069940498.1">
    <property type="nucleotide sequence ID" value="NZ_CP075897.1"/>
</dbReference>
<name>A0ABX8GCR0_EXIAC</name>
<keyword evidence="3" id="KW-1185">Reference proteome</keyword>
<feature type="domain" description="Knr4/Smi1-like" evidence="1">
    <location>
        <begin position="27"/>
        <end position="162"/>
    </location>
</feature>
<proteinExistence type="predicted"/>
<dbReference type="SUPFAM" id="SSF160631">
    <property type="entry name" value="SMI1/KNR4-like"/>
    <property type="match status" value="2"/>
</dbReference>
<feature type="domain" description="Knr4/Smi1-like" evidence="1">
    <location>
        <begin position="204"/>
        <end position="325"/>
    </location>
</feature>
<protein>
    <submittedName>
        <fullName evidence="2">SMI1/KNR4 family protein</fullName>
    </submittedName>
</protein>
<dbReference type="InterPro" id="IPR018958">
    <property type="entry name" value="Knr4/Smi1-like_dom"/>
</dbReference>
<dbReference type="EMBL" id="CP075897">
    <property type="protein sequence ID" value="QWB31403.1"/>
    <property type="molecule type" value="Genomic_DNA"/>
</dbReference>
<evidence type="ECO:0000313" key="3">
    <source>
        <dbReference type="Proteomes" id="UP000679498"/>
    </source>
</evidence>
<reference evidence="2 3" key="1">
    <citation type="submission" date="2021-05" db="EMBL/GenBank/DDBJ databases">
        <title>Biocontrol using Exiguobacterium acetylicum SI17 against litchi downy blight caused by Peronophythora litchii.</title>
        <authorList>
            <person name="Zheng L."/>
        </authorList>
    </citation>
    <scope>NUCLEOTIDE SEQUENCE [LARGE SCALE GENOMIC DNA]</scope>
    <source>
        <strain evidence="2 3">SI17</strain>
    </source>
</reference>
<dbReference type="GeneID" id="88811433"/>
<dbReference type="Pfam" id="PF14568">
    <property type="entry name" value="SUKH_6"/>
    <property type="match status" value="2"/>
</dbReference>
<dbReference type="SMART" id="SM00860">
    <property type="entry name" value="SMI1_KNR4"/>
    <property type="match status" value="2"/>
</dbReference>
<accession>A0ABX8GCR0</accession>